<dbReference type="EMBL" id="JAYMYR010000002">
    <property type="protein sequence ID" value="KAK7378963.1"/>
    <property type="molecule type" value="Genomic_DNA"/>
</dbReference>
<evidence type="ECO:0000256" key="1">
    <source>
        <dbReference type="SAM" id="Phobius"/>
    </source>
</evidence>
<proteinExistence type="predicted"/>
<sequence>MFNQVRINYGDKNKKKGYVQVWRVFNALSLVSMISLFPFSFHLLRVQLLGFAKERPIALYCSAICRPENLHFPLYHMCKVSL</sequence>
<keyword evidence="1" id="KW-0812">Transmembrane</keyword>
<keyword evidence="1" id="KW-1133">Transmembrane helix</keyword>
<protein>
    <submittedName>
        <fullName evidence="2">Uncharacterized protein</fullName>
    </submittedName>
</protein>
<dbReference type="AlphaFoldDB" id="A0AAN9RRW2"/>
<organism evidence="2 3">
    <name type="scientific">Phaseolus coccineus</name>
    <name type="common">Scarlet runner bean</name>
    <name type="synonym">Phaseolus multiflorus</name>
    <dbReference type="NCBI Taxonomy" id="3886"/>
    <lineage>
        <taxon>Eukaryota</taxon>
        <taxon>Viridiplantae</taxon>
        <taxon>Streptophyta</taxon>
        <taxon>Embryophyta</taxon>
        <taxon>Tracheophyta</taxon>
        <taxon>Spermatophyta</taxon>
        <taxon>Magnoliopsida</taxon>
        <taxon>eudicotyledons</taxon>
        <taxon>Gunneridae</taxon>
        <taxon>Pentapetalae</taxon>
        <taxon>rosids</taxon>
        <taxon>fabids</taxon>
        <taxon>Fabales</taxon>
        <taxon>Fabaceae</taxon>
        <taxon>Papilionoideae</taxon>
        <taxon>50 kb inversion clade</taxon>
        <taxon>NPAAA clade</taxon>
        <taxon>indigoferoid/millettioid clade</taxon>
        <taxon>Phaseoleae</taxon>
        <taxon>Phaseolus</taxon>
    </lineage>
</organism>
<reference evidence="2 3" key="1">
    <citation type="submission" date="2024-01" db="EMBL/GenBank/DDBJ databases">
        <title>The genomes of 5 underutilized Papilionoideae crops provide insights into root nodulation and disease resistanc.</title>
        <authorList>
            <person name="Jiang F."/>
        </authorList>
    </citation>
    <scope>NUCLEOTIDE SEQUENCE [LARGE SCALE GENOMIC DNA]</scope>
    <source>
        <strain evidence="2">JINMINGXINNONG_FW02</strain>
        <tissue evidence="2">Leaves</tissue>
    </source>
</reference>
<accession>A0AAN9RRW2</accession>
<name>A0AAN9RRW2_PHACN</name>
<evidence type="ECO:0000313" key="2">
    <source>
        <dbReference type="EMBL" id="KAK7378963.1"/>
    </source>
</evidence>
<comment type="caution">
    <text evidence="2">The sequence shown here is derived from an EMBL/GenBank/DDBJ whole genome shotgun (WGS) entry which is preliminary data.</text>
</comment>
<keyword evidence="3" id="KW-1185">Reference proteome</keyword>
<feature type="transmembrane region" description="Helical" evidence="1">
    <location>
        <begin position="21"/>
        <end position="41"/>
    </location>
</feature>
<gene>
    <name evidence="2" type="ORF">VNO80_04414</name>
</gene>
<dbReference type="Proteomes" id="UP001374584">
    <property type="component" value="Unassembled WGS sequence"/>
</dbReference>
<keyword evidence="1" id="KW-0472">Membrane</keyword>
<evidence type="ECO:0000313" key="3">
    <source>
        <dbReference type="Proteomes" id="UP001374584"/>
    </source>
</evidence>